<reference evidence="2 3" key="2">
    <citation type="submission" date="2024-07" db="EMBL/GenBank/DDBJ databases">
        <authorList>
            <person name="Akdeniz Z."/>
        </authorList>
    </citation>
    <scope>NUCLEOTIDE SEQUENCE [LARGE SCALE GENOMIC DNA]</scope>
</reference>
<dbReference type="EMBL" id="CAXDID020000456">
    <property type="protein sequence ID" value="CAL6093268.1"/>
    <property type="molecule type" value="Genomic_DNA"/>
</dbReference>
<evidence type="ECO:0000313" key="1">
    <source>
        <dbReference type="EMBL" id="CAI9955790.1"/>
    </source>
</evidence>
<dbReference type="Proteomes" id="UP001642409">
    <property type="component" value="Unassembled WGS sequence"/>
</dbReference>
<keyword evidence="3" id="KW-1185">Reference proteome</keyword>
<evidence type="ECO:0000313" key="3">
    <source>
        <dbReference type="Proteomes" id="UP001642409"/>
    </source>
</evidence>
<comment type="caution">
    <text evidence="1">The sequence shown here is derived from an EMBL/GenBank/DDBJ whole genome shotgun (WGS) entry which is preliminary data.</text>
</comment>
<gene>
    <name evidence="1" type="ORF">HINF_LOCUS43435</name>
    <name evidence="2" type="ORF">HINF_LOCUS66890</name>
</gene>
<organism evidence="1">
    <name type="scientific">Hexamita inflata</name>
    <dbReference type="NCBI Taxonomy" id="28002"/>
    <lineage>
        <taxon>Eukaryota</taxon>
        <taxon>Metamonada</taxon>
        <taxon>Diplomonadida</taxon>
        <taxon>Hexamitidae</taxon>
        <taxon>Hexamitinae</taxon>
        <taxon>Hexamita</taxon>
    </lineage>
</organism>
<reference evidence="1" key="1">
    <citation type="submission" date="2023-06" db="EMBL/GenBank/DDBJ databases">
        <authorList>
            <person name="Kurt Z."/>
        </authorList>
    </citation>
    <scope>NUCLEOTIDE SEQUENCE</scope>
</reference>
<dbReference type="AlphaFoldDB" id="A0AA86QPW2"/>
<protein>
    <submittedName>
        <fullName evidence="2">Hypothetical_protein</fullName>
    </submittedName>
</protein>
<proteinExistence type="predicted"/>
<name>A0AA86QPW2_9EUKA</name>
<dbReference type="EMBL" id="CATOUU010000867">
    <property type="protein sequence ID" value="CAI9955790.1"/>
    <property type="molecule type" value="Genomic_DNA"/>
</dbReference>
<evidence type="ECO:0000313" key="2">
    <source>
        <dbReference type="EMBL" id="CAL6093268.1"/>
    </source>
</evidence>
<accession>A0AA86QPW2</accession>
<sequence>MNRNQQIEEVMIKEYQKAIHQIKYNNALKQLKSRVVKQKQKSKSMEDLEHHTSMYRSAIYHMSFVYNCIDIDLESILQLSHQQIISMISGLRPELNKYFFRFIEANQCQELNYTEKYLRSFFKNTYCAQINQQPLQSKYIDRQDKLPRKQRIQRDSVVK</sequence>